<dbReference type="AlphaFoldDB" id="A0A6J5U6N1"/>
<dbReference type="InterPro" id="IPR011009">
    <property type="entry name" value="Kinase-like_dom_sf"/>
</dbReference>
<evidence type="ECO:0000256" key="1">
    <source>
        <dbReference type="ARBA" id="ARBA00004236"/>
    </source>
</evidence>
<organism evidence="4 5">
    <name type="scientific">Prunus armeniaca</name>
    <name type="common">Apricot</name>
    <name type="synonym">Armeniaca vulgaris</name>
    <dbReference type="NCBI Taxonomy" id="36596"/>
    <lineage>
        <taxon>Eukaryota</taxon>
        <taxon>Viridiplantae</taxon>
        <taxon>Streptophyta</taxon>
        <taxon>Embryophyta</taxon>
        <taxon>Tracheophyta</taxon>
        <taxon>Spermatophyta</taxon>
        <taxon>Magnoliopsida</taxon>
        <taxon>eudicotyledons</taxon>
        <taxon>Gunneridae</taxon>
        <taxon>Pentapetalae</taxon>
        <taxon>rosids</taxon>
        <taxon>fabids</taxon>
        <taxon>Rosales</taxon>
        <taxon>Rosaceae</taxon>
        <taxon>Amygdaloideae</taxon>
        <taxon>Amygdaleae</taxon>
        <taxon>Prunus</taxon>
    </lineage>
</organism>
<keyword evidence="2" id="KW-0472">Membrane</keyword>
<evidence type="ECO:0000256" key="2">
    <source>
        <dbReference type="ARBA" id="ARBA00022475"/>
    </source>
</evidence>
<comment type="subcellular location">
    <subcellularLocation>
        <location evidence="1">Cell membrane</location>
    </subcellularLocation>
</comment>
<dbReference type="GO" id="GO:0005524">
    <property type="term" value="F:ATP binding"/>
    <property type="evidence" value="ECO:0007669"/>
    <property type="project" value="InterPro"/>
</dbReference>
<protein>
    <recommendedName>
        <fullName evidence="3">Protein kinase domain-containing protein</fullName>
    </recommendedName>
</protein>
<dbReference type="InterPro" id="IPR001245">
    <property type="entry name" value="Ser-Thr/Tyr_kinase_cat_dom"/>
</dbReference>
<dbReference type="Proteomes" id="UP000507222">
    <property type="component" value="Unassembled WGS sequence"/>
</dbReference>
<dbReference type="Pfam" id="PF07714">
    <property type="entry name" value="PK_Tyr_Ser-Thr"/>
    <property type="match status" value="1"/>
</dbReference>
<dbReference type="PROSITE" id="PS50011">
    <property type="entry name" value="PROTEIN_KINASE_DOM"/>
    <property type="match status" value="1"/>
</dbReference>
<keyword evidence="2" id="KW-1003">Cell membrane</keyword>
<sequence>MVILVLRQPSTTYFFTSVSSAFQELSVSPSCSLVDFLTFFFTPSTGFFLYHEWIDENSLTAAKSGTGMAIAVKRLNKEGLHGQKEWMAEVNAIGKLHHPNLVRLIGYCLQDSCRFLAYEFMPCGSLDNHLFRRTLILLEQGIFSLNRSPGVFASDCPGCSYGSSKKKKETPVIAARLY</sequence>
<name>A0A6J5U6N1_PRUAR</name>
<dbReference type="GO" id="GO:0004672">
    <property type="term" value="F:protein kinase activity"/>
    <property type="evidence" value="ECO:0007669"/>
    <property type="project" value="InterPro"/>
</dbReference>
<dbReference type="SUPFAM" id="SSF56112">
    <property type="entry name" value="Protein kinase-like (PK-like)"/>
    <property type="match status" value="1"/>
</dbReference>
<dbReference type="PANTHER" id="PTHR45621">
    <property type="entry name" value="OS01G0588500 PROTEIN-RELATED"/>
    <property type="match status" value="1"/>
</dbReference>
<accession>A0A6J5U6N1</accession>
<feature type="domain" description="Protein kinase" evidence="3">
    <location>
        <begin position="34"/>
        <end position="178"/>
    </location>
</feature>
<dbReference type="GO" id="GO:0005886">
    <property type="term" value="C:plasma membrane"/>
    <property type="evidence" value="ECO:0007669"/>
    <property type="project" value="UniProtKB-SubCell"/>
</dbReference>
<dbReference type="Gene3D" id="3.30.200.20">
    <property type="entry name" value="Phosphorylase Kinase, domain 1"/>
    <property type="match status" value="1"/>
</dbReference>
<evidence type="ECO:0000313" key="5">
    <source>
        <dbReference type="Proteomes" id="UP000507222"/>
    </source>
</evidence>
<dbReference type="InterPro" id="IPR000719">
    <property type="entry name" value="Prot_kinase_dom"/>
</dbReference>
<dbReference type="InterPro" id="IPR050823">
    <property type="entry name" value="Plant_Ser_Thr_Prot_Kinase"/>
</dbReference>
<gene>
    <name evidence="4" type="ORF">CURHAP_LOCUS17089</name>
</gene>
<evidence type="ECO:0000313" key="4">
    <source>
        <dbReference type="EMBL" id="CAB4270795.1"/>
    </source>
</evidence>
<evidence type="ECO:0000259" key="3">
    <source>
        <dbReference type="PROSITE" id="PS50011"/>
    </source>
</evidence>
<dbReference type="EMBL" id="CAEKDK010000002">
    <property type="protein sequence ID" value="CAB4270795.1"/>
    <property type="molecule type" value="Genomic_DNA"/>
</dbReference>
<proteinExistence type="predicted"/>
<reference evidence="4 5" key="1">
    <citation type="submission" date="2020-05" db="EMBL/GenBank/DDBJ databases">
        <authorList>
            <person name="Campoy J."/>
            <person name="Schneeberger K."/>
            <person name="Spophaly S."/>
        </authorList>
    </citation>
    <scope>NUCLEOTIDE SEQUENCE [LARGE SCALE GENOMIC DNA]</scope>
    <source>
        <strain evidence="4">PruArmRojPasFocal</strain>
    </source>
</reference>